<evidence type="ECO:0000313" key="2">
    <source>
        <dbReference type="Proteomes" id="UP000249453"/>
    </source>
</evidence>
<keyword evidence="2" id="KW-1185">Reference proteome</keyword>
<protein>
    <submittedName>
        <fullName evidence="1">Uncharacterized protein</fullName>
    </submittedName>
</protein>
<dbReference type="AlphaFoldDB" id="A0A364JT25"/>
<accession>A0A364JT25</accession>
<reference evidence="1 2" key="1">
    <citation type="submission" date="2018-06" db="EMBL/GenBank/DDBJ databases">
        <title>Genomic Encyclopedia of Type Strains, Phase IV (KMG-IV): sequencing the most valuable type-strain genomes for metagenomic binning, comparative biology and taxonomic classification.</title>
        <authorList>
            <person name="Goeker M."/>
        </authorList>
    </citation>
    <scope>NUCLEOTIDE SEQUENCE [LARGE SCALE GENOMIC DNA]</scope>
    <source>
        <strain evidence="1 2">DSM 26720</strain>
    </source>
</reference>
<dbReference type="EMBL" id="QLMK01000014">
    <property type="protein sequence ID" value="RAK26329.1"/>
    <property type="molecule type" value="Genomic_DNA"/>
</dbReference>
<sequence length="73" mass="8258">MGAPYMGYGPEVAHLRVEKGWGGEGIVGYTRTLAALRFTQLAPRYRALLAFHCRTYLPRTCQPAVHAKQFYKN</sequence>
<name>A0A364JT25_9HYPH</name>
<organism evidence="1 2">
    <name type="scientific">Falsochrobactrum ovis</name>
    <dbReference type="NCBI Taxonomy" id="1293442"/>
    <lineage>
        <taxon>Bacteria</taxon>
        <taxon>Pseudomonadati</taxon>
        <taxon>Pseudomonadota</taxon>
        <taxon>Alphaproteobacteria</taxon>
        <taxon>Hyphomicrobiales</taxon>
        <taxon>Brucellaceae</taxon>
        <taxon>Falsochrobactrum</taxon>
    </lineage>
</organism>
<proteinExistence type="predicted"/>
<evidence type="ECO:0000313" key="1">
    <source>
        <dbReference type="EMBL" id="RAK26329.1"/>
    </source>
</evidence>
<dbReference type="Proteomes" id="UP000249453">
    <property type="component" value="Unassembled WGS sequence"/>
</dbReference>
<comment type="caution">
    <text evidence="1">The sequence shown here is derived from an EMBL/GenBank/DDBJ whole genome shotgun (WGS) entry which is preliminary data.</text>
</comment>
<gene>
    <name evidence="1" type="ORF">C7374_11414</name>
</gene>